<keyword evidence="1" id="KW-0812">Transmembrane</keyword>
<feature type="transmembrane region" description="Helical" evidence="1">
    <location>
        <begin position="71"/>
        <end position="89"/>
    </location>
</feature>
<comment type="caution">
    <text evidence="2">The sequence shown here is derived from an EMBL/GenBank/DDBJ whole genome shotgun (WGS) entry which is preliminary data.</text>
</comment>
<feature type="transmembrane region" description="Helical" evidence="1">
    <location>
        <begin position="14"/>
        <end position="33"/>
    </location>
</feature>
<feature type="transmembrane region" description="Helical" evidence="1">
    <location>
        <begin position="101"/>
        <end position="119"/>
    </location>
</feature>
<name>A0A3A6PB22_9BACL</name>
<gene>
    <name evidence="2" type="ORF">D3P09_21610</name>
</gene>
<sequence length="174" mass="20062">MAAERIAYLTVIRLIRYGLLFSCLAFWVSFYIYPEFAVYMKTSGVIVYMFVTVILVLWLDDYMDDKPSERVNRLIFFTLFTGSTIMSRIVYGRMDSGDHEILLVITASLPYMLYIFFLFRKLTSKLTIKSAVGISSLFNGFLFQRIAYLLVMGSAFLLGYGTHILLEKIWGNPA</sequence>
<accession>A0A3A6PB22</accession>
<evidence type="ECO:0000313" key="3">
    <source>
        <dbReference type="Proteomes" id="UP000267798"/>
    </source>
</evidence>
<proteinExistence type="predicted"/>
<keyword evidence="1" id="KW-1133">Transmembrane helix</keyword>
<evidence type="ECO:0000313" key="2">
    <source>
        <dbReference type="EMBL" id="RJX37577.1"/>
    </source>
</evidence>
<feature type="transmembrane region" description="Helical" evidence="1">
    <location>
        <begin position="39"/>
        <end position="59"/>
    </location>
</feature>
<dbReference type="EMBL" id="QXQB01000005">
    <property type="protein sequence ID" value="RJX37577.1"/>
    <property type="molecule type" value="Genomic_DNA"/>
</dbReference>
<keyword evidence="1" id="KW-0472">Membrane</keyword>
<reference evidence="2 3" key="1">
    <citation type="submission" date="2018-09" db="EMBL/GenBank/DDBJ databases">
        <title>Paenibacillus aracenensis nov. sp. isolated from a cave in southern Spain.</title>
        <authorList>
            <person name="Jurado V."/>
            <person name="Gutierrez-Patricio S."/>
            <person name="Gonzalez-Pimentel J.L."/>
            <person name="Miller A.Z."/>
            <person name="Laiz L."/>
            <person name="Saiz-Jimenez C."/>
        </authorList>
    </citation>
    <scope>NUCLEOTIDE SEQUENCE [LARGE SCALE GENOMIC DNA]</scope>
    <source>
        <strain evidence="2 3">JCM 19203</strain>
    </source>
</reference>
<organism evidence="2 3">
    <name type="scientific">Paenibacillus pinisoli</name>
    <dbReference type="NCBI Taxonomy" id="1276110"/>
    <lineage>
        <taxon>Bacteria</taxon>
        <taxon>Bacillati</taxon>
        <taxon>Bacillota</taxon>
        <taxon>Bacilli</taxon>
        <taxon>Bacillales</taxon>
        <taxon>Paenibacillaceae</taxon>
        <taxon>Paenibacillus</taxon>
    </lineage>
</organism>
<feature type="transmembrane region" description="Helical" evidence="1">
    <location>
        <begin position="146"/>
        <end position="166"/>
    </location>
</feature>
<dbReference type="OrthoDB" id="2618094at2"/>
<keyword evidence="3" id="KW-1185">Reference proteome</keyword>
<dbReference type="Proteomes" id="UP000267798">
    <property type="component" value="Unassembled WGS sequence"/>
</dbReference>
<dbReference type="RefSeq" id="WP_120113502.1">
    <property type="nucleotide sequence ID" value="NZ_QXQB01000005.1"/>
</dbReference>
<evidence type="ECO:0000256" key="1">
    <source>
        <dbReference type="SAM" id="Phobius"/>
    </source>
</evidence>
<protein>
    <submittedName>
        <fullName evidence="2">Uncharacterized protein</fullName>
    </submittedName>
</protein>
<dbReference type="AlphaFoldDB" id="A0A3A6PB22"/>